<evidence type="ECO:0000313" key="10">
    <source>
        <dbReference type="EMBL" id="KAF2725537.1"/>
    </source>
</evidence>
<feature type="repeat" description="WD" evidence="7">
    <location>
        <begin position="131"/>
        <end position="154"/>
    </location>
</feature>
<dbReference type="Pfam" id="PF00400">
    <property type="entry name" value="WD40"/>
    <property type="match status" value="5"/>
</dbReference>
<comment type="function">
    <text evidence="6">Component of the NOP7 complex, which is required for maturation of the 25S and 5.8S ribosomal RNAs and formation of the 60S ribosome.</text>
</comment>
<evidence type="ECO:0000313" key="11">
    <source>
        <dbReference type="Proteomes" id="UP000799441"/>
    </source>
</evidence>
<dbReference type="GO" id="GO:0043021">
    <property type="term" value="F:ribonucleoprotein complex binding"/>
    <property type="evidence" value="ECO:0007669"/>
    <property type="project" value="UniProtKB-UniRule"/>
</dbReference>
<comment type="caution">
    <text evidence="10">The sequence shown here is derived from an EMBL/GenBank/DDBJ whole genome shotgun (WGS) entry which is preliminary data.</text>
</comment>
<dbReference type="Proteomes" id="UP000799441">
    <property type="component" value="Unassembled WGS sequence"/>
</dbReference>
<dbReference type="GO" id="GO:0070545">
    <property type="term" value="C:PeBoW complex"/>
    <property type="evidence" value="ECO:0007669"/>
    <property type="project" value="TreeGrafter"/>
</dbReference>
<keyword evidence="11" id="KW-1185">Reference proteome</keyword>
<keyword evidence="5 6" id="KW-0539">Nucleus</keyword>
<dbReference type="GO" id="GO:0005654">
    <property type="term" value="C:nucleoplasm"/>
    <property type="evidence" value="ECO:0007669"/>
    <property type="project" value="UniProtKB-SubCell"/>
</dbReference>
<dbReference type="InterPro" id="IPR020472">
    <property type="entry name" value="WD40_PAC1"/>
</dbReference>
<evidence type="ECO:0000259" key="9">
    <source>
        <dbReference type="Pfam" id="PF08154"/>
    </source>
</evidence>
<comment type="similarity">
    <text evidence="6">Belongs to the WD repeat WDR12/YTM1 family.</text>
</comment>
<feature type="repeat" description="WD" evidence="7">
    <location>
        <begin position="279"/>
        <end position="321"/>
    </location>
</feature>
<evidence type="ECO:0000256" key="4">
    <source>
        <dbReference type="ARBA" id="ARBA00022737"/>
    </source>
</evidence>
<dbReference type="EMBL" id="MU003767">
    <property type="protein sequence ID" value="KAF2725537.1"/>
    <property type="molecule type" value="Genomic_DNA"/>
</dbReference>
<accession>A0A9P4QE21</accession>
<proteinExistence type="inferred from homology"/>
<keyword evidence="1 6" id="KW-0690">Ribosome biogenesis</keyword>
<sequence>MATETATATATANGRASQLRIHLISKSDDLQLPPGTGPILVSTDLRRYQLSTLVNRLLETEQAIPLEFLVNGQFLRTSLDEFLTQNGISAETTLSVEYVKALLPPLNVTSYEHDDWVSSVDVRSSSRFSDLSSSDNRIISGSYDGILRVWNLSSQVSAEGSSHSASVKSARWVSANQIASSGVDRTVRLWKYAENDGSDATLSPTLELYGHTASVDGLSAHKQSSRILSASADGTVGFWSTKKTDAPAAPENLLATANKRRKISSSGKPTPQRGPLSLLKGHTAQVSSVTFDENDPTVAYSASWDHNVKTWDLTTSSCVDTRTTAQSLFSLCHLPEASLLATGTAARHITLVDPRASATSITAMTLRGHTNAVVSVERDPASSYRLVSGSHDGTCRVWDIRSVRNEAADRIGEAVYVINRESAEGAKKRSNVSGDGFKVFDVCWDRDVGIVAGGEDKKLQINTTESSQSH</sequence>
<dbReference type="OrthoDB" id="10251381at2759"/>
<dbReference type="GO" id="GO:0030687">
    <property type="term" value="C:preribosome, large subunit precursor"/>
    <property type="evidence" value="ECO:0007669"/>
    <property type="project" value="UniProtKB-UniRule"/>
</dbReference>
<dbReference type="SMART" id="SM00320">
    <property type="entry name" value="WD40"/>
    <property type="match status" value="7"/>
</dbReference>
<dbReference type="PANTHER" id="PTHR19855:SF11">
    <property type="entry name" value="RIBOSOME BIOGENESIS PROTEIN WDR12"/>
    <property type="match status" value="1"/>
</dbReference>
<dbReference type="SUPFAM" id="SSF50978">
    <property type="entry name" value="WD40 repeat-like"/>
    <property type="match status" value="1"/>
</dbReference>
<keyword evidence="3 7" id="KW-0853">WD repeat</keyword>
<evidence type="ECO:0000256" key="1">
    <source>
        <dbReference type="ARBA" id="ARBA00022517"/>
    </source>
</evidence>
<dbReference type="PROSITE" id="PS50294">
    <property type="entry name" value="WD_REPEATS_REGION"/>
    <property type="match status" value="3"/>
</dbReference>
<protein>
    <recommendedName>
        <fullName evidence="6">Ribosome biogenesis protein YTM1</fullName>
    </recommendedName>
</protein>
<evidence type="ECO:0000256" key="5">
    <source>
        <dbReference type="ARBA" id="ARBA00023242"/>
    </source>
</evidence>
<organism evidence="10 11">
    <name type="scientific">Polychaeton citri CBS 116435</name>
    <dbReference type="NCBI Taxonomy" id="1314669"/>
    <lineage>
        <taxon>Eukaryota</taxon>
        <taxon>Fungi</taxon>
        <taxon>Dikarya</taxon>
        <taxon>Ascomycota</taxon>
        <taxon>Pezizomycotina</taxon>
        <taxon>Dothideomycetes</taxon>
        <taxon>Dothideomycetidae</taxon>
        <taxon>Capnodiales</taxon>
        <taxon>Capnodiaceae</taxon>
        <taxon>Polychaeton</taxon>
    </lineage>
</organism>
<dbReference type="GO" id="GO:0000463">
    <property type="term" value="P:maturation of LSU-rRNA from tricistronic rRNA transcript (SSU-rRNA, 5.8S rRNA, LSU-rRNA)"/>
    <property type="evidence" value="ECO:0007669"/>
    <property type="project" value="UniProtKB-UniRule"/>
</dbReference>
<feature type="repeat" description="WD" evidence="7">
    <location>
        <begin position="366"/>
        <end position="408"/>
    </location>
</feature>
<comment type="subunit">
    <text evidence="6">Component of the NOP7 complex, composed of ERB1, NOP7 and YTM1. Within the NOP7 complex ERB1 appears to interact directly with NOP7 and YTM1. The NOP7 complex also associates with the 66S pre-ribosome.</text>
</comment>
<evidence type="ECO:0000256" key="7">
    <source>
        <dbReference type="PROSITE-ProRule" id="PRU00221"/>
    </source>
</evidence>
<dbReference type="Pfam" id="PF08154">
    <property type="entry name" value="NLE"/>
    <property type="match status" value="1"/>
</dbReference>
<dbReference type="HAMAP" id="MF_03029">
    <property type="entry name" value="WDR12"/>
    <property type="match status" value="1"/>
</dbReference>
<dbReference type="InterPro" id="IPR001680">
    <property type="entry name" value="WD40_rpt"/>
</dbReference>
<feature type="domain" description="NLE" evidence="9">
    <location>
        <begin position="20"/>
        <end position="83"/>
    </location>
</feature>
<evidence type="ECO:0000256" key="2">
    <source>
        <dbReference type="ARBA" id="ARBA00022552"/>
    </source>
</evidence>
<evidence type="ECO:0000256" key="8">
    <source>
        <dbReference type="SAM" id="MobiDB-lite"/>
    </source>
</evidence>
<dbReference type="InterPro" id="IPR036322">
    <property type="entry name" value="WD40_repeat_dom_sf"/>
</dbReference>
<dbReference type="PANTHER" id="PTHR19855">
    <property type="entry name" value="WD40 REPEAT PROTEIN 12, 37"/>
    <property type="match status" value="1"/>
</dbReference>
<dbReference type="InterPro" id="IPR019775">
    <property type="entry name" value="WD40_repeat_CS"/>
</dbReference>
<feature type="region of interest" description="Disordered" evidence="8">
    <location>
        <begin position="259"/>
        <end position="278"/>
    </location>
</feature>
<name>A0A9P4QE21_9PEZI</name>
<gene>
    <name evidence="6" type="primary">YTM1</name>
    <name evidence="10" type="ORF">K431DRAFT_317526</name>
</gene>
<dbReference type="PRINTS" id="PR00320">
    <property type="entry name" value="GPROTEINBRPT"/>
</dbReference>
<dbReference type="InterPro" id="IPR015943">
    <property type="entry name" value="WD40/YVTN_repeat-like_dom_sf"/>
</dbReference>
<keyword evidence="2 6" id="KW-0698">rRNA processing</keyword>
<keyword evidence="4" id="KW-0677">Repeat</keyword>
<dbReference type="Gene3D" id="2.130.10.10">
    <property type="entry name" value="YVTN repeat-like/Quinoprotein amine dehydrogenase"/>
    <property type="match status" value="1"/>
</dbReference>
<dbReference type="PROSITE" id="PS50082">
    <property type="entry name" value="WD_REPEATS_2"/>
    <property type="match status" value="5"/>
</dbReference>
<comment type="subcellular location">
    <subcellularLocation>
        <location evidence="6">Nucleus</location>
        <location evidence="6">Nucleolus</location>
    </subcellularLocation>
    <subcellularLocation>
        <location evidence="6">Nucleus</location>
        <location evidence="6">Nucleoplasm</location>
    </subcellularLocation>
</comment>
<reference evidence="10" key="1">
    <citation type="journal article" date="2020" name="Stud. Mycol.">
        <title>101 Dothideomycetes genomes: a test case for predicting lifestyles and emergence of pathogens.</title>
        <authorList>
            <person name="Haridas S."/>
            <person name="Albert R."/>
            <person name="Binder M."/>
            <person name="Bloem J."/>
            <person name="Labutti K."/>
            <person name="Salamov A."/>
            <person name="Andreopoulos B."/>
            <person name="Baker S."/>
            <person name="Barry K."/>
            <person name="Bills G."/>
            <person name="Bluhm B."/>
            <person name="Cannon C."/>
            <person name="Castanera R."/>
            <person name="Culley D."/>
            <person name="Daum C."/>
            <person name="Ezra D."/>
            <person name="Gonzalez J."/>
            <person name="Henrissat B."/>
            <person name="Kuo A."/>
            <person name="Liang C."/>
            <person name="Lipzen A."/>
            <person name="Lutzoni F."/>
            <person name="Magnuson J."/>
            <person name="Mondo S."/>
            <person name="Nolan M."/>
            <person name="Ohm R."/>
            <person name="Pangilinan J."/>
            <person name="Park H.-J."/>
            <person name="Ramirez L."/>
            <person name="Alfaro M."/>
            <person name="Sun H."/>
            <person name="Tritt A."/>
            <person name="Yoshinaga Y."/>
            <person name="Zwiers L.-H."/>
            <person name="Turgeon B."/>
            <person name="Goodwin S."/>
            <person name="Spatafora J."/>
            <person name="Crous P."/>
            <person name="Grigoriev I."/>
        </authorList>
    </citation>
    <scope>NUCLEOTIDE SEQUENCE</scope>
    <source>
        <strain evidence="10">CBS 116435</strain>
    </source>
</reference>
<feature type="repeat" description="WD" evidence="7">
    <location>
        <begin position="208"/>
        <end position="249"/>
    </location>
</feature>
<evidence type="ECO:0000256" key="6">
    <source>
        <dbReference type="HAMAP-Rule" id="MF_03029"/>
    </source>
</evidence>
<dbReference type="CDD" id="cd00200">
    <property type="entry name" value="WD40"/>
    <property type="match status" value="1"/>
</dbReference>
<dbReference type="InterPro" id="IPR028599">
    <property type="entry name" value="WDR12/Ytm1"/>
</dbReference>
<feature type="repeat" description="WD" evidence="7">
    <location>
        <begin position="160"/>
        <end position="200"/>
    </location>
</feature>
<dbReference type="InterPro" id="IPR012972">
    <property type="entry name" value="NLE"/>
</dbReference>
<dbReference type="AlphaFoldDB" id="A0A9P4QE21"/>
<dbReference type="PROSITE" id="PS00678">
    <property type="entry name" value="WD_REPEATS_1"/>
    <property type="match status" value="3"/>
</dbReference>
<dbReference type="GO" id="GO:0000466">
    <property type="term" value="P:maturation of 5.8S rRNA from tricistronic rRNA transcript (SSU-rRNA, 5.8S rRNA, LSU-rRNA)"/>
    <property type="evidence" value="ECO:0007669"/>
    <property type="project" value="UniProtKB-UniRule"/>
</dbReference>
<evidence type="ECO:0000256" key="3">
    <source>
        <dbReference type="ARBA" id="ARBA00022574"/>
    </source>
</evidence>